<dbReference type="PROSITE" id="PS50126">
    <property type="entry name" value="S1"/>
    <property type="match status" value="1"/>
</dbReference>
<dbReference type="GO" id="GO:0005829">
    <property type="term" value="C:cytosol"/>
    <property type="evidence" value="ECO:0007669"/>
    <property type="project" value="TreeGrafter"/>
</dbReference>
<evidence type="ECO:0000313" key="11">
    <source>
        <dbReference type="Proteomes" id="UP000248795"/>
    </source>
</evidence>
<dbReference type="NCBIfam" id="TIGR00358">
    <property type="entry name" value="3_prime_RNase"/>
    <property type="match status" value="1"/>
</dbReference>
<name>A0A2W2ANE7_9HYPH</name>
<dbReference type="AlphaFoldDB" id="A0A2W2ANE7"/>
<organism evidence="10 11">
    <name type="scientific">Aestuariivirga litoralis</name>
    <dbReference type="NCBI Taxonomy" id="2650924"/>
    <lineage>
        <taxon>Bacteria</taxon>
        <taxon>Pseudomonadati</taxon>
        <taxon>Pseudomonadota</taxon>
        <taxon>Alphaproteobacteria</taxon>
        <taxon>Hyphomicrobiales</taxon>
        <taxon>Aestuariivirgaceae</taxon>
        <taxon>Aestuariivirga</taxon>
    </lineage>
</organism>
<gene>
    <name evidence="7 10" type="primary">rnr</name>
    <name evidence="10" type="ORF">DK847_10650</name>
</gene>
<dbReference type="SMART" id="SM00316">
    <property type="entry name" value="S1"/>
    <property type="match status" value="1"/>
</dbReference>
<dbReference type="PROSITE" id="PS01175">
    <property type="entry name" value="RIBONUCLEASE_II"/>
    <property type="match status" value="1"/>
</dbReference>
<proteinExistence type="inferred from homology"/>
<comment type="catalytic activity">
    <reaction evidence="1 7">
        <text>Exonucleolytic cleavage in the 3'- to 5'-direction to yield nucleoside 5'-phosphates.</text>
        <dbReference type="EC" id="3.1.13.1"/>
    </reaction>
</comment>
<dbReference type="GO" id="GO:0006402">
    <property type="term" value="P:mRNA catabolic process"/>
    <property type="evidence" value="ECO:0007669"/>
    <property type="project" value="TreeGrafter"/>
</dbReference>
<accession>A0A2W2ANE7</accession>
<evidence type="ECO:0000256" key="2">
    <source>
        <dbReference type="ARBA" id="ARBA00022490"/>
    </source>
</evidence>
<keyword evidence="6 7" id="KW-0694">RNA-binding</keyword>
<evidence type="ECO:0000256" key="5">
    <source>
        <dbReference type="ARBA" id="ARBA00022839"/>
    </source>
</evidence>
<keyword evidence="5 7" id="KW-0269">Exonuclease</keyword>
<dbReference type="SMART" id="SM00955">
    <property type="entry name" value="RNB"/>
    <property type="match status" value="1"/>
</dbReference>
<dbReference type="InterPro" id="IPR012340">
    <property type="entry name" value="NA-bd_OB-fold"/>
</dbReference>
<dbReference type="InterPro" id="IPR004476">
    <property type="entry name" value="RNase_II/RNase_R"/>
</dbReference>
<keyword evidence="4 7" id="KW-0378">Hydrolase</keyword>
<keyword evidence="11" id="KW-1185">Reference proteome</keyword>
<evidence type="ECO:0000256" key="3">
    <source>
        <dbReference type="ARBA" id="ARBA00022722"/>
    </source>
</evidence>
<comment type="subcellular location">
    <subcellularLocation>
        <location evidence="7">Cytoplasm</location>
    </subcellularLocation>
</comment>
<dbReference type="HAMAP" id="MF_01895">
    <property type="entry name" value="RNase_R"/>
    <property type="match status" value="1"/>
</dbReference>
<dbReference type="RefSeq" id="WP_111198470.1">
    <property type="nucleotide sequence ID" value="NZ_QKVK01000004.1"/>
</dbReference>
<dbReference type="Proteomes" id="UP000248795">
    <property type="component" value="Unassembled WGS sequence"/>
</dbReference>
<dbReference type="SUPFAM" id="SSF50249">
    <property type="entry name" value="Nucleic acid-binding proteins"/>
    <property type="match status" value="2"/>
</dbReference>
<dbReference type="NCBIfam" id="TIGR02063">
    <property type="entry name" value="RNase_R"/>
    <property type="match status" value="1"/>
</dbReference>
<keyword evidence="2 7" id="KW-0963">Cytoplasm</keyword>
<protein>
    <recommendedName>
        <fullName evidence="7">Ribonuclease R</fullName>
        <shortName evidence="7">RNase R</shortName>
        <ecNumber evidence="7">3.1.13.1</ecNumber>
    </recommendedName>
</protein>
<comment type="function">
    <text evidence="7">3'-5' exoribonuclease that releases 5'-nucleoside monophosphates and is involved in maturation of structured RNAs.</text>
</comment>
<dbReference type="GO" id="GO:0003723">
    <property type="term" value="F:RNA binding"/>
    <property type="evidence" value="ECO:0007669"/>
    <property type="project" value="UniProtKB-UniRule"/>
</dbReference>
<evidence type="ECO:0000256" key="1">
    <source>
        <dbReference type="ARBA" id="ARBA00001849"/>
    </source>
</evidence>
<reference evidence="11" key="1">
    <citation type="submission" date="2018-06" db="EMBL/GenBank/DDBJ databases">
        <title>Aestuariibacter litoralis strain KCTC 52945T.</title>
        <authorList>
            <person name="Li X."/>
            <person name="Salam N."/>
            <person name="Li J.-L."/>
            <person name="Chen Y.-M."/>
            <person name="Yang Z.-W."/>
            <person name="Zhang L.-Y."/>
            <person name="Han M.-X."/>
            <person name="Xiao M."/>
            <person name="Li W.-J."/>
        </authorList>
    </citation>
    <scope>NUCLEOTIDE SEQUENCE [LARGE SCALE GENOMIC DNA]</scope>
    <source>
        <strain evidence="11">KCTC 52945</strain>
    </source>
</reference>
<feature type="region of interest" description="Disordered" evidence="8">
    <location>
        <begin position="725"/>
        <end position="757"/>
    </location>
</feature>
<evidence type="ECO:0000313" key="10">
    <source>
        <dbReference type="EMBL" id="PZF76911.1"/>
    </source>
</evidence>
<feature type="domain" description="S1 motif" evidence="9">
    <location>
        <begin position="644"/>
        <end position="725"/>
    </location>
</feature>
<dbReference type="InterPro" id="IPR050180">
    <property type="entry name" value="RNR_Ribonuclease"/>
</dbReference>
<dbReference type="InterPro" id="IPR001900">
    <property type="entry name" value="RNase_II/R"/>
</dbReference>
<dbReference type="Gene3D" id="2.40.50.140">
    <property type="entry name" value="Nucleic acid-binding proteins"/>
    <property type="match status" value="1"/>
</dbReference>
<feature type="compositionally biased region" description="Basic residues" evidence="8">
    <location>
        <begin position="747"/>
        <end position="757"/>
    </location>
</feature>
<evidence type="ECO:0000256" key="4">
    <source>
        <dbReference type="ARBA" id="ARBA00022801"/>
    </source>
</evidence>
<dbReference type="Pfam" id="PF00773">
    <property type="entry name" value="RNB"/>
    <property type="match status" value="1"/>
</dbReference>
<dbReference type="InterPro" id="IPR022966">
    <property type="entry name" value="RNase_II/R_CS"/>
</dbReference>
<keyword evidence="3 7" id="KW-0540">Nuclease</keyword>
<evidence type="ECO:0000256" key="8">
    <source>
        <dbReference type="SAM" id="MobiDB-lite"/>
    </source>
</evidence>
<dbReference type="EMBL" id="QKVK01000004">
    <property type="protein sequence ID" value="PZF76911.1"/>
    <property type="molecule type" value="Genomic_DNA"/>
</dbReference>
<dbReference type="PANTHER" id="PTHR23355:SF9">
    <property type="entry name" value="DIS3-LIKE EXONUCLEASE 2"/>
    <property type="match status" value="1"/>
</dbReference>
<dbReference type="InterPro" id="IPR003029">
    <property type="entry name" value="S1_domain"/>
</dbReference>
<dbReference type="InterPro" id="IPR011805">
    <property type="entry name" value="RNase_R"/>
</dbReference>
<comment type="caution">
    <text evidence="10">The sequence shown here is derived from an EMBL/GenBank/DDBJ whole genome shotgun (WGS) entry which is preliminary data.</text>
</comment>
<evidence type="ECO:0000259" key="9">
    <source>
        <dbReference type="PROSITE" id="PS50126"/>
    </source>
</evidence>
<dbReference type="CDD" id="cd04471">
    <property type="entry name" value="S1_RNase_R"/>
    <property type="match status" value="1"/>
</dbReference>
<feature type="compositionally biased region" description="Basic residues" evidence="8">
    <location>
        <begin position="1"/>
        <end position="13"/>
    </location>
</feature>
<dbReference type="Pfam" id="PF00575">
    <property type="entry name" value="S1"/>
    <property type="match status" value="1"/>
</dbReference>
<dbReference type="PANTHER" id="PTHR23355">
    <property type="entry name" value="RIBONUCLEASE"/>
    <property type="match status" value="1"/>
</dbReference>
<evidence type="ECO:0000256" key="7">
    <source>
        <dbReference type="HAMAP-Rule" id="MF_01895"/>
    </source>
</evidence>
<evidence type="ECO:0000256" key="6">
    <source>
        <dbReference type="ARBA" id="ARBA00022884"/>
    </source>
</evidence>
<feature type="region of interest" description="Disordered" evidence="8">
    <location>
        <begin position="1"/>
        <end position="22"/>
    </location>
</feature>
<sequence length="757" mass="84424">MAKRPAPKSKPRPAAKPAVKPQLPTEADVLDFIQSSPAIVGKREISRHFDIKGSDKIGLKALLRDMEDKGLLSKRSRKLIDRSSLPPVTVLEVIGTDRDGEAYGEPVEWDERQAGKPPHVVIEGAEKAPRKGDRVLAKIQASKDGRYKYRARVIKTLSDRSTKVLGVYRVIPGLGARIIPVDKKARHELQVRKGDENGAVNGELVEAEIVKERGHGLPMARVRERLGNMNDQRNISLIAINHHGIPNEFPERVLKEAESLKPFSHENRSDLRSVPLLTIDPRDARDHDDAVWAEIDEETGGANVIVAIADVAAYVRPGTALDREARIRGNSVYFPDRVVPMLPERISTDLCSLREKEERPALACFMSFDKSGRKTKHRFERVVMRSAAKLAYEDAQAAIDGRPNDKTEPLLERVLKPLWAAYGILLKGRNAREPLELDLPERRLVLDAHGLIERVVTPERLDAHKLIEEFMIQANVAAAEELENRRTPLLFRVHDQPSEEKVRALAEFLRTVNMSLPLGQVMRPKHFNRLLKEVEGKDYQHVVNEVVLRTQAQAVYSPENKGHFGLALRRYAHFTSPIRRYADLIVHRALITALGFGPDGLSPDDIAKLPETAEMISDAERRAMAAERETIDRLIAAHLAAHTGATFRGRIGGVVSAGLFVKLDDNGADGFVPVTTLGREYFVFDKARHALIGERSGDTYQLGDRLEVKLVEATPVSGGMRFEVVSEGKEGKPANRKALRSAGNKPFRGKKPARGRR</sequence>
<dbReference type="GO" id="GO:0008859">
    <property type="term" value="F:exoribonuclease II activity"/>
    <property type="evidence" value="ECO:0007669"/>
    <property type="project" value="UniProtKB-UniRule"/>
</dbReference>
<dbReference type="EC" id="3.1.13.1" evidence="7"/>
<dbReference type="InterPro" id="IPR040476">
    <property type="entry name" value="CSD2"/>
</dbReference>
<comment type="similarity">
    <text evidence="7">Belongs to the RNR ribonuclease family. RNase R subfamily.</text>
</comment>
<dbReference type="Pfam" id="PF17876">
    <property type="entry name" value="CSD2"/>
    <property type="match status" value="1"/>
</dbReference>